<sequence length="403" mass="44170">MRESCQSKFVSESATHPLNVLCSATANKKTRTPPRRPPKVKEVNGSSTAVPAAAAVPGKITQLQAPSVVQHDTCLGYYDVSGQYDKEFACNNTDHRFCCGSCFLRFCCADRGKRLEQRSCTNYNTPDWIKTQPPSPAPTGDTYDPELDQTNATVYITCGVIALIIAIGISAKVAYDKATKPPQEMNVHRALADILRQQGPVPISQYEDENIAAFDGSPKDETPVRTSKNHYTPVHAKPSNHEAPSPIMEGKCQRTADIDRTAGCHYGKENLRSGGQDMHNFISSGFVTLGRGHLKAQHSIDESQMSWQGDLDIPMSYEPLSPGSTSPSTLLQLYWLLLLHPSKKALLLRTLTHQHMPDLHAYISSQTLRSSDMCLISIPCTNLKAYGAGAFSLAAPSHWNSIL</sequence>
<evidence type="ECO:0000256" key="2">
    <source>
        <dbReference type="ARBA" id="ARBA00022692"/>
    </source>
</evidence>
<feature type="domain" description="Shisa N-terminal" evidence="6">
    <location>
        <begin position="72"/>
        <end position="122"/>
    </location>
</feature>
<evidence type="ECO:0000259" key="6">
    <source>
        <dbReference type="Pfam" id="PF13908"/>
    </source>
</evidence>
<dbReference type="GO" id="GO:0048172">
    <property type="term" value="P:regulation of short-term neuronal synaptic plasticity"/>
    <property type="evidence" value="ECO:0007669"/>
    <property type="project" value="TreeGrafter"/>
</dbReference>
<evidence type="ECO:0000256" key="1">
    <source>
        <dbReference type="ARBA" id="ARBA00004370"/>
    </source>
</evidence>
<evidence type="ECO:0000256" key="3">
    <source>
        <dbReference type="ARBA" id="ARBA00022989"/>
    </source>
</evidence>
<comment type="subcellular location">
    <subcellularLocation>
        <location evidence="1">Membrane</location>
    </subcellularLocation>
</comment>
<dbReference type="EMBL" id="CADEAL010004275">
    <property type="protein sequence ID" value="CAB1455885.1"/>
    <property type="molecule type" value="Genomic_DNA"/>
</dbReference>
<dbReference type="Proteomes" id="UP001153269">
    <property type="component" value="Unassembled WGS sequence"/>
</dbReference>
<keyword evidence="8" id="KW-1185">Reference proteome</keyword>
<accession>A0A9N7VUF3</accession>
<dbReference type="InterPro" id="IPR026910">
    <property type="entry name" value="Shisa"/>
</dbReference>
<comment type="caution">
    <text evidence="7">The sequence shown here is derived from an EMBL/GenBank/DDBJ whole genome shotgun (WGS) entry which is preliminary data.</text>
</comment>
<dbReference type="GO" id="GO:0032591">
    <property type="term" value="C:dendritic spine membrane"/>
    <property type="evidence" value="ECO:0007669"/>
    <property type="project" value="TreeGrafter"/>
</dbReference>
<dbReference type="GO" id="GO:0045211">
    <property type="term" value="C:postsynaptic membrane"/>
    <property type="evidence" value="ECO:0007669"/>
    <property type="project" value="TreeGrafter"/>
</dbReference>
<evidence type="ECO:0000256" key="5">
    <source>
        <dbReference type="SAM" id="MobiDB-lite"/>
    </source>
</evidence>
<feature type="region of interest" description="Disordered" evidence="5">
    <location>
        <begin position="28"/>
        <end position="49"/>
    </location>
</feature>
<dbReference type="GO" id="GO:0014069">
    <property type="term" value="C:postsynaptic density"/>
    <property type="evidence" value="ECO:0007669"/>
    <property type="project" value="TreeGrafter"/>
</dbReference>
<gene>
    <name evidence="7" type="ORF">PLEPLA_LOCUS43666</name>
</gene>
<reference evidence="7" key="1">
    <citation type="submission" date="2020-03" db="EMBL/GenBank/DDBJ databases">
        <authorList>
            <person name="Weist P."/>
        </authorList>
    </citation>
    <scope>NUCLEOTIDE SEQUENCE</scope>
</reference>
<dbReference type="PANTHER" id="PTHR31774">
    <property type="entry name" value="PROTEIN SHISA-9-RELATED"/>
    <property type="match status" value="1"/>
</dbReference>
<protein>
    <recommendedName>
        <fullName evidence="6">Shisa N-terminal domain-containing protein</fullName>
    </recommendedName>
</protein>
<dbReference type="Pfam" id="PF13908">
    <property type="entry name" value="Shisa_N"/>
    <property type="match status" value="1"/>
</dbReference>
<dbReference type="GO" id="GO:0032281">
    <property type="term" value="C:AMPA glutamate receptor complex"/>
    <property type="evidence" value="ECO:0007669"/>
    <property type="project" value="TreeGrafter"/>
</dbReference>
<keyword evidence="4" id="KW-0472">Membrane</keyword>
<proteinExistence type="predicted"/>
<dbReference type="AlphaFoldDB" id="A0A9N7VUF3"/>
<feature type="compositionally biased region" description="Basic residues" evidence="5">
    <location>
        <begin position="28"/>
        <end position="38"/>
    </location>
</feature>
<organism evidence="7 8">
    <name type="scientific">Pleuronectes platessa</name>
    <name type="common">European plaice</name>
    <dbReference type="NCBI Taxonomy" id="8262"/>
    <lineage>
        <taxon>Eukaryota</taxon>
        <taxon>Metazoa</taxon>
        <taxon>Chordata</taxon>
        <taxon>Craniata</taxon>
        <taxon>Vertebrata</taxon>
        <taxon>Euteleostomi</taxon>
        <taxon>Actinopterygii</taxon>
        <taxon>Neopterygii</taxon>
        <taxon>Teleostei</taxon>
        <taxon>Neoteleostei</taxon>
        <taxon>Acanthomorphata</taxon>
        <taxon>Carangaria</taxon>
        <taxon>Pleuronectiformes</taxon>
        <taxon>Pleuronectoidei</taxon>
        <taxon>Pleuronectidae</taxon>
        <taxon>Pleuronectes</taxon>
    </lineage>
</organism>
<name>A0A9N7VUF3_PLEPL</name>
<evidence type="ECO:0000313" key="7">
    <source>
        <dbReference type="EMBL" id="CAB1455885.1"/>
    </source>
</evidence>
<keyword evidence="2" id="KW-0812">Transmembrane</keyword>
<dbReference type="PANTHER" id="PTHR31774:SF0">
    <property type="entry name" value="PROTEIN SHISA-6"/>
    <property type="match status" value="1"/>
</dbReference>
<feature type="region of interest" description="Disordered" evidence="5">
    <location>
        <begin position="214"/>
        <end position="247"/>
    </location>
</feature>
<evidence type="ECO:0000256" key="4">
    <source>
        <dbReference type="ARBA" id="ARBA00023136"/>
    </source>
</evidence>
<keyword evidence="3" id="KW-1133">Transmembrane helix</keyword>
<dbReference type="InterPro" id="IPR053891">
    <property type="entry name" value="Shisa_N"/>
</dbReference>
<evidence type="ECO:0000313" key="8">
    <source>
        <dbReference type="Proteomes" id="UP001153269"/>
    </source>
</evidence>